<comment type="similarity">
    <text evidence="1">Belongs to the SlyX family.</text>
</comment>
<dbReference type="Gene3D" id="1.20.5.300">
    <property type="match status" value="1"/>
</dbReference>
<proteinExistence type="inferred from homology"/>
<dbReference type="Proteomes" id="UP000242469">
    <property type="component" value="Unassembled WGS sequence"/>
</dbReference>
<dbReference type="InterPro" id="IPR007236">
    <property type="entry name" value="SlyX"/>
</dbReference>
<keyword evidence="4" id="KW-1185">Reference proteome</keyword>
<dbReference type="HAMAP" id="MF_00715">
    <property type="entry name" value="SlyX"/>
    <property type="match status" value="1"/>
</dbReference>
<accession>A0A1H4CPQ4</accession>
<evidence type="ECO:0000256" key="2">
    <source>
        <dbReference type="SAM" id="Coils"/>
    </source>
</evidence>
<reference evidence="4" key="1">
    <citation type="submission" date="2016-10" db="EMBL/GenBank/DDBJ databases">
        <authorList>
            <person name="Varghese N."/>
            <person name="Submissions S."/>
        </authorList>
    </citation>
    <scope>NUCLEOTIDE SEQUENCE [LARGE SCALE GENOMIC DNA]</scope>
    <source>
        <strain evidence="4">DSM 11526</strain>
    </source>
</reference>
<dbReference type="OrthoDB" id="5771733at2"/>
<feature type="coiled-coil region" evidence="2">
    <location>
        <begin position="7"/>
        <end position="41"/>
    </location>
</feature>
<dbReference type="STRING" id="1122198.SAMN02745729_10583"/>
<dbReference type="PANTHER" id="PTHR36508">
    <property type="entry name" value="PROTEIN SLYX"/>
    <property type="match status" value="1"/>
</dbReference>
<protein>
    <recommendedName>
        <fullName evidence="1">Protein SlyX homolog</fullName>
    </recommendedName>
</protein>
<evidence type="ECO:0000256" key="1">
    <source>
        <dbReference type="HAMAP-Rule" id="MF_00715"/>
    </source>
</evidence>
<keyword evidence="2" id="KW-0175">Coiled coil</keyword>
<gene>
    <name evidence="1" type="primary">slyX</name>
    <name evidence="3" type="ORF">SAMN02745729_10583</name>
</gene>
<dbReference type="PANTHER" id="PTHR36508:SF1">
    <property type="entry name" value="PROTEIN SLYX"/>
    <property type="match status" value="1"/>
</dbReference>
<sequence length="68" mass="7590">MADNDTLAELESRIAFQEDAIDKLSEVVARQEMDLEKLTRMVKILHGQLRELGGSEEAPAADVPPPHY</sequence>
<dbReference type="EMBL" id="FNRJ01000005">
    <property type="protein sequence ID" value="SEA62092.1"/>
    <property type="molecule type" value="Genomic_DNA"/>
</dbReference>
<organism evidence="3 4">
    <name type="scientific">Marinobacterium iners DSM 11526</name>
    <dbReference type="NCBI Taxonomy" id="1122198"/>
    <lineage>
        <taxon>Bacteria</taxon>
        <taxon>Pseudomonadati</taxon>
        <taxon>Pseudomonadota</taxon>
        <taxon>Gammaproteobacteria</taxon>
        <taxon>Oceanospirillales</taxon>
        <taxon>Oceanospirillaceae</taxon>
        <taxon>Marinobacterium</taxon>
    </lineage>
</organism>
<dbReference type="RefSeq" id="WP_091825386.1">
    <property type="nucleotide sequence ID" value="NZ_FNRJ01000005.1"/>
</dbReference>
<dbReference type="AlphaFoldDB" id="A0A1H4CPQ4"/>
<evidence type="ECO:0000313" key="3">
    <source>
        <dbReference type="EMBL" id="SEA62092.1"/>
    </source>
</evidence>
<name>A0A1H4CPQ4_9GAMM</name>
<evidence type="ECO:0000313" key="4">
    <source>
        <dbReference type="Proteomes" id="UP000242469"/>
    </source>
</evidence>
<dbReference type="Pfam" id="PF04102">
    <property type="entry name" value="SlyX"/>
    <property type="match status" value="1"/>
</dbReference>